<evidence type="ECO:0000313" key="5">
    <source>
        <dbReference type="Proteomes" id="UP000654482"/>
    </source>
</evidence>
<protein>
    <recommendedName>
        <fullName evidence="6">Peroxidase</fullName>
    </recommendedName>
</protein>
<comment type="subcellular location">
    <subcellularLocation>
        <location evidence="1">Secreted</location>
    </subcellularLocation>
</comment>
<dbReference type="InterPro" id="IPR019791">
    <property type="entry name" value="Haem_peroxidase_animal"/>
</dbReference>
<dbReference type="InterPro" id="IPR037120">
    <property type="entry name" value="Haem_peroxidase_sf_animal"/>
</dbReference>
<evidence type="ECO:0000313" key="4">
    <source>
        <dbReference type="EMBL" id="MBE9118045.1"/>
    </source>
</evidence>
<dbReference type="AlphaFoldDB" id="A0A8J7JD13"/>
<dbReference type="GO" id="GO:0006979">
    <property type="term" value="P:response to oxidative stress"/>
    <property type="evidence" value="ECO:0007669"/>
    <property type="project" value="InterPro"/>
</dbReference>
<dbReference type="SUPFAM" id="SSF48113">
    <property type="entry name" value="Heme-dependent peroxidases"/>
    <property type="match status" value="1"/>
</dbReference>
<sequence>MLSPETSDFAIALDKITGILNAHGVSLPEDLNPLLATKELLLHTDSDLVLPQLKKIENLVENVANLNFDDIISNLKEVEHKFLPPEIDPLIGEIENALNSYSSSKSRRKRYKFGRLFPSLSAFEAEDETLLFIGKPSNDSQNPAYMEDSQVRGTDNNSSIPVGLTYVGQLLTHDMSLDDTSQLGESNQPRRISNRATPWLDLDTIYKFNGVKAPRSDDDRAKLALGNNMGNDRDFARNDQGRAILADRRNDENNNIAQLAAVFMKFHNVMVDELRASGVPERKLFKKAKKLTVAHWQSVVVNEFLPSFVEGTTLNKIAENGRQFYNNGMARSGMIPVEFSVAANRFGHSNARGRYTLNEEFDRVRLFPLSESELDRNLLGGVPIGAERQIEWERFFDFSDYGIDNTGGSDQFGGLQVARKIDRLLARPLLRLPIGGPGLPDFVLDQENQVAGMPVVSLASLTLLRGKALGVPSGQDVARAMGFVPLTNDQFELNNPDEIVLPEPLDEAPLSLYILEEARIQNEGEKLGDVGGTILAEVVLGLLERDRASILNKNFVSPITHSSAVKMADIIAHIGWVDLPDNS</sequence>
<evidence type="ECO:0008006" key="6">
    <source>
        <dbReference type="Google" id="ProtNLM"/>
    </source>
</evidence>
<dbReference type="GO" id="GO:0020037">
    <property type="term" value="F:heme binding"/>
    <property type="evidence" value="ECO:0007669"/>
    <property type="project" value="InterPro"/>
</dbReference>
<keyword evidence="5" id="KW-1185">Reference proteome</keyword>
<dbReference type="PROSITE" id="PS50292">
    <property type="entry name" value="PEROXIDASE_3"/>
    <property type="match status" value="1"/>
</dbReference>
<comment type="caution">
    <text evidence="4">The sequence shown here is derived from an EMBL/GenBank/DDBJ whole genome shotgun (WGS) entry which is preliminary data.</text>
</comment>
<keyword evidence="3" id="KW-0325">Glycoprotein</keyword>
<evidence type="ECO:0000256" key="2">
    <source>
        <dbReference type="ARBA" id="ARBA00022525"/>
    </source>
</evidence>
<keyword evidence="2" id="KW-0964">Secreted</keyword>
<dbReference type="Pfam" id="PF03098">
    <property type="entry name" value="An_peroxidase"/>
    <property type="match status" value="1"/>
</dbReference>
<dbReference type="RefSeq" id="WP_194031128.1">
    <property type="nucleotide sequence ID" value="NZ_JADEWZ010000036.1"/>
</dbReference>
<organism evidence="4 5">
    <name type="scientific">Lusitaniella coriacea LEGE 07157</name>
    <dbReference type="NCBI Taxonomy" id="945747"/>
    <lineage>
        <taxon>Bacteria</taxon>
        <taxon>Bacillati</taxon>
        <taxon>Cyanobacteriota</taxon>
        <taxon>Cyanophyceae</taxon>
        <taxon>Spirulinales</taxon>
        <taxon>Lusitaniellaceae</taxon>
        <taxon>Lusitaniella</taxon>
    </lineage>
</organism>
<dbReference type="Gene3D" id="1.10.640.10">
    <property type="entry name" value="Haem peroxidase domain superfamily, animal type"/>
    <property type="match status" value="1"/>
</dbReference>
<gene>
    <name evidence="4" type="ORF">IQ249_19295</name>
</gene>
<dbReference type="InterPro" id="IPR010255">
    <property type="entry name" value="Haem_peroxidase_sf"/>
</dbReference>
<dbReference type="GO" id="GO:0004601">
    <property type="term" value="F:peroxidase activity"/>
    <property type="evidence" value="ECO:0007669"/>
    <property type="project" value="InterPro"/>
</dbReference>
<proteinExistence type="predicted"/>
<name>A0A8J7JD13_9CYAN</name>
<dbReference type="PANTHER" id="PTHR11475">
    <property type="entry name" value="OXIDASE/PEROXIDASE"/>
    <property type="match status" value="1"/>
</dbReference>
<dbReference type="GO" id="GO:0005576">
    <property type="term" value="C:extracellular region"/>
    <property type="evidence" value="ECO:0007669"/>
    <property type="project" value="UniProtKB-SubCell"/>
</dbReference>
<evidence type="ECO:0000256" key="1">
    <source>
        <dbReference type="ARBA" id="ARBA00004613"/>
    </source>
</evidence>
<evidence type="ECO:0000256" key="3">
    <source>
        <dbReference type="ARBA" id="ARBA00023180"/>
    </source>
</evidence>
<dbReference type="PANTHER" id="PTHR11475:SF4">
    <property type="entry name" value="CHORION PEROXIDASE"/>
    <property type="match status" value="1"/>
</dbReference>
<reference evidence="4" key="1">
    <citation type="submission" date="2020-10" db="EMBL/GenBank/DDBJ databases">
        <authorList>
            <person name="Castelo-Branco R."/>
            <person name="Eusebio N."/>
            <person name="Adriana R."/>
            <person name="Vieira A."/>
            <person name="Brugerolle De Fraissinette N."/>
            <person name="Rezende De Castro R."/>
            <person name="Schneider M.P."/>
            <person name="Vasconcelos V."/>
            <person name="Leao P.N."/>
        </authorList>
    </citation>
    <scope>NUCLEOTIDE SEQUENCE</scope>
    <source>
        <strain evidence="4">LEGE 07157</strain>
    </source>
</reference>
<dbReference type="EMBL" id="JADEWZ010000036">
    <property type="protein sequence ID" value="MBE9118045.1"/>
    <property type="molecule type" value="Genomic_DNA"/>
</dbReference>
<dbReference type="Proteomes" id="UP000654482">
    <property type="component" value="Unassembled WGS sequence"/>
</dbReference>
<accession>A0A8J7JD13</accession>